<evidence type="ECO:0000256" key="3">
    <source>
        <dbReference type="SAM" id="Phobius"/>
    </source>
</evidence>
<dbReference type="GO" id="GO:0007165">
    <property type="term" value="P:signal transduction"/>
    <property type="evidence" value="ECO:0007669"/>
    <property type="project" value="InterPro"/>
</dbReference>
<protein>
    <recommendedName>
        <fullName evidence="5">Tyrosine-protein kinase ephrin type A/B receptor-like domain-containing protein</fullName>
    </recommendedName>
</protein>
<dbReference type="Pfam" id="PF07699">
    <property type="entry name" value="Ephrin_rec_like"/>
    <property type="match status" value="5"/>
</dbReference>
<feature type="domain" description="Tyrosine-protein kinase ephrin type A/B receptor-like" evidence="5">
    <location>
        <begin position="90"/>
        <end position="132"/>
    </location>
</feature>
<evidence type="ECO:0000259" key="5">
    <source>
        <dbReference type="Pfam" id="PF07699"/>
    </source>
</evidence>
<dbReference type="InterPro" id="IPR011641">
    <property type="entry name" value="Tyr-kin_ephrin_A/B_rcpt-like"/>
</dbReference>
<keyword evidence="4" id="KW-0732">Signal</keyword>
<name>A0AAD3CFK6_9STRA</name>
<evidence type="ECO:0000313" key="7">
    <source>
        <dbReference type="Proteomes" id="UP001054902"/>
    </source>
</evidence>
<feature type="transmembrane region" description="Helical" evidence="3">
    <location>
        <begin position="586"/>
        <end position="605"/>
    </location>
</feature>
<feature type="transmembrane region" description="Helical" evidence="3">
    <location>
        <begin position="873"/>
        <end position="892"/>
    </location>
</feature>
<evidence type="ECO:0000313" key="6">
    <source>
        <dbReference type="EMBL" id="GFH43896.1"/>
    </source>
</evidence>
<keyword evidence="3" id="KW-0472">Membrane</keyword>
<dbReference type="PANTHER" id="PTHR46967">
    <property type="entry name" value="INSULIN-LIKE GROWTH FACTOR BINDING PROTEIN,N-TERMINAL"/>
    <property type="match status" value="1"/>
</dbReference>
<evidence type="ECO:0000256" key="4">
    <source>
        <dbReference type="SAM" id="SignalP"/>
    </source>
</evidence>
<feature type="transmembrane region" description="Helical" evidence="3">
    <location>
        <begin position="721"/>
        <end position="739"/>
    </location>
</feature>
<feature type="transmembrane region" description="Helical" evidence="3">
    <location>
        <begin position="789"/>
        <end position="811"/>
    </location>
</feature>
<feature type="transmembrane region" description="Helical" evidence="3">
    <location>
        <begin position="675"/>
        <end position="700"/>
    </location>
</feature>
<dbReference type="Proteomes" id="UP001054902">
    <property type="component" value="Unassembled WGS sequence"/>
</dbReference>
<dbReference type="Gene3D" id="2.10.50.10">
    <property type="entry name" value="Tumor Necrosis Factor Receptor, subunit A, domain 2"/>
    <property type="match status" value="6"/>
</dbReference>
<reference evidence="6 7" key="1">
    <citation type="journal article" date="2021" name="Sci. Rep.">
        <title>The genome of the diatom Chaetoceros tenuissimus carries an ancient integrated fragment of an extant virus.</title>
        <authorList>
            <person name="Hongo Y."/>
            <person name="Kimura K."/>
            <person name="Takaki Y."/>
            <person name="Yoshida Y."/>
            <person name="Baba S."/>
            <person name="Kobayashi G."/>
            <person name="Nagasaki K."/>
            <person name="Hano T."/>
            <person name="Tomaru Y."/>
        </authorList>
    </citation>
    <scope>NUCLEOTIDE SEQUENCE [LARGE SCALE GENOMIC DNA]</scope>
    <source>
        <strain evidence="6 7">NIES-3715</strain>
    </source>
</reference>
<feature type="transmembrane region" description="Helical" evidence="3">
    <location>
        <begin position="945"/>
        <end position="968"/>
    </location>
</feature>
<feature type="domain" description="Tyrosine-protein kinase ephrin type A/B receptor-like" evidence="5">
    <location>
        <begin position="237"/>
        <end position="277"/>
    </location>
</feature>
<keyword evidence="3" id="KW-0812">Transmembrane</keyword>
<organism evidence="6 7">
    <name type="scientific">Chaetoceros tenuissimus</name>
    <dbReference type="NCBI Taxonomy" id="426638"/>
    <lineage>
        <taxon>Eukaryota</taxon>
        <taxon>Sar</taxon>
        <taxon>Stramenopiles</taxon>
        <taxon>Ochrophyta</taxon>
        <taxon>Bacillariophyta</taxon>
        <taxon>Coscinodiscophyceae</taxon>
        <taxon>Chaetocerotophycidae</taxon>
        <taxon>Chaetocerotales</taxon>
        <taxon>Chaetocerotaceae</taxon>
        <taxon>Chaetoceros</taxon>
    </lineage>
</organism>
<dbReference type="SUPFAM" id="SSF57184">
    <property type="entry name" value="Growth factor receptor domain"/>
    <property type="match status" value="2"/>
</dbReference>
<comment type="caution">
    <text evidence="6">The sequence shown here is derived from an EMBL/GenBank/DDBJ whole genome shotgun (WGS) entry which is preliminary data.</text>
</comment>
<feature type="transmembrane region" description="Helical" evidence="3">
    <location>
        <begin position="904"/>
        <end position="922"/>
    </location>
</feature>
<feature type="transmembrane region" description="Helical" evidence="3">
    <location>
        <begin position="626"/>
        <end position="647"/>
    </location>
</feature>
<feature type="region of interest" description="Disordered" evidence="2">
    <location>
        <begin position="1286"/>
        <end position="1305"/>
    </location>
</feature>
<keyword evidence="1" id="KW-0175">Coiled coil</keyword>
<feature type="coiled-coil region" evidence="1">
    <location>
        <begin position="1462"/>
        <end position="1496"/>
    </location>
</feature>
<dbReference type="SMART" id="SM01411">
    <property type="entry name" value="Ephrin_rec_like"/>
    <property type="match status" value="7"/>
</dbReference>
<feature type="domain" description="Tyrosine-protein kinase ephrin type A/B receptor-like" evidence="5">
    <location>
        <begin position="317"/>
        <end position="350"/>
    </location>
</feature>
<sequence>MRLNLIFPIIFQLSYLRRVASALNAGTLCPSGYYVERIPTDPSKENSETKCIPCPIGTIGNGIADHCRPCPEGTYASEIASAVCTACDRGHYANEKGSAKCKPCEVGYFQSSSGQASCNECRIGTYTNSTGQIKCATCLAGTYSNTTGSTTCVDCPRGKFQSRLGQSYCLDCPLGEFSDEPGLSECKQCGVGTFANTTSSISCAMCPAGHYQDKPGQDRCEQCDEGTASNEVGAVSSNVCTPCMKGHYQSKIGQSECNSCTEGTFSDELGATSCESCNPGEFTNTTASESCSPCHKGQYQPLHGQSSCKYCNFGEFQSRKGETQCKSCILGEYQNEIGQPECKKCRAGTYSNDFVNGSYINCKECEVGTYQSEMGQHICNLCGPGTYQDIQGGHSCKKCRKGTYSFEIANFVCRVPGELTHMKKANINVSDVNQELTMIWTDKVVASCAKKEIILYSKDLRNVMNVHFLLPTSMTAIRIVQEYCLPCPTVDNSTDCSVGTTLANITIRSGYWRATKNTSQIYKCNFASACSPIDNSLSRHHISPKFHLMNEYCAEGYHGGLETCTVRNQYFDKMKGQCKTCRPYRFLIYFAVIVVLILPCTYAMLKMKRYLMPLAFTIASLNMQCKLKIFVGFYQIMACFTDVYGVALHDQVKGSFHFMTNVFSFDFLSSFPLEFIGTIPAFIISGLWPYILCLLIVACYQVLKLSRRNFNTRKNHTLDHIIEKISTHQIIIFVFYFALPVVSKHIFDAKICEAFKTDDENDTFESYLVSSKTIRCDASLDNNFKNLQIIFWVFFTVWPCLALMGFAVLVSRIFSSVRHERPTALAMKCKFLWSDFDQTSNIAIYWDIIDFVRKLFLVGFINFIDQNEGSNKLLRLTVAVAVSSAFMLVLLYVRPYKRQDDFQLSMLSSFLITLAFSFGYILKICENEDDGACKKYVGFGVDDSLGASILVTILVALMMVITVVTMIIQTRYAPIARLKKTGYPPNLNLPEDCEYHVFMSHKWKGGQDRCHSIARKLQLYMTELKVWLDVDNLSNIDDLEQSVKESVVFLLSYSQGYFESKNCRREFFQALLLDKLMVVVYDGDNSVLKIIAEECFRITTNQDFEDEIREILEKNGFAECEWQNNIDDMARKVNDFVSLHFDSLAIQWLKAGTFSSESLKLIYLRILECLPYYKTCSNAPLLSKGLSMPNDEKIPKLRFRTELLFSSYNIGAVEIANEIQSVSHSFIKLTDLSGDEENRVSINFHVPKSEKEKDKTDAIDEVNHSSTSNHSRQNSSIQIGELHVAQTESNETQDRQEEYQQSPLLQEDAEMQSSIVVDSLLTENLRSSFWRSSTTFKVFLFYVNKDMFEKQAIVNIQPILKSIIQKNLPVIVLHEQDMEKGAIPNFDCILQQTPDDLMVLYEDIAIPLYSLMAWLKTSSKESYYTPTSIVPHRAIATSSHVYSLQKEIQELQSIVTRQARHVEFQERRYKKLKQKTDAMELELESLNETLQYIRENEDALSNGVVTIDKRKLDIACMLPVVIYILFHLKSKRDDY</sequence>
<proteinExistence type="predicted"/>
<feature type="domain" description="Tyrosine-protein kinase ephrin type A/B receptor-like" evidence="5">
    <location>
        <begin position="141"/>
        <end position="189"/>
    </location>
</feature>
<dbReference type="InterPro" id="IPR035897">
    <property type="entry name" value="Toll_tir_struct_dom_sf"/>
</dbReference>
<keyword evidence="3" id="KW-1133">Transmembrane helix</keyword>
<accession>A0AAD3CFK6</accession>
<dbReference type="EMBL" id="BLLK01000019">
    <property type="protein sequence ID" value="GFH43896.1"/>
    <property type="molecule type" value="Genomic_DNA"/>
</dbReference>
<dbReference type="InterPro" id="IPR009030">
    <property type="entry name" value="Growth_fac_rcpt_cys_sf"/>
</dbReference>
<dbReference type="PANTHER" id="PTHR46967:SF1">
    <property type="entry name" value="KERATIN-ASSOCIATED PROTEIN 16-1-LIKE"/>
    <property type="match status" value="1"/>
</dbReference>
<gene>
    <name evidence="6" type="ORF">CTEN210_00369</name>
</gene>
<dbReference type="SUPFAM" id="SSF52200">
    <property type="entry name" value="Toll/Interleukin receptor TIR domain"/>
    <property type="match status" value="1"/>
</dbReference>
<feature type="signal peptide" evidence="4">
    <location>
        <begin position="1"/>
        <end position="22"/>
    </location>
</feature>
<feature type="chain" id="PRO_5042022089" description="Tyrosine-protein kinase ephrin type A/B receptor-like domain-containing protein" evidence="4">
    <location>
        <begin position="23"/>
        <end position="1535"/>
    </location>
</feature>
<dbReference type="Gene3D" id="3.40.50.10140">
    <property type="entry name" value="Toll/interleukin-1 receptor homology (TIR) domain"/>
    <property type="match status" value="1"/>
</dbReference>
<keyword evidence="7" id="KW-1185">Reference proteome</keyword>
<evidence type="ECO:0000256" key="2">
    <source>
        <dbReference type="SAM" id="MobiDB-lite"/>
    </source>
</evidence>
<feature type="domain" description="Tyrosine-protein kinase ephrin type A/B receptor-like" evidence="5">
    <location>
        <begin position="357"/>
        <end position="399"/>
    </location>
</feature>
<evidence type="ECO:0000256" key="1">
    <source>
        <dbReference type="SAM" id="Coils"/>
    </source>
</evidence>